<organism evidence="10 11">
    <name type="scientific">Lyngbya confervoides BDU141951</name>
    <dbReference type="NCBI Taxonomy" id="1574623"/>
    <lineage>
        <taxon>Bacteria</taxon>
        <taxon>Bacillati</taxon>
        <taxon>Cyanobacteriota</taxon>
        <taxon>Cyanophyceae</taxon>
        <taxon>Oscillatoriophycideae</taxon>
        <taxon>Oscillatoriales</taxon>
        <taxon>Microcoleaceae</taxon>
        <taxon>Lyngbya</taxon>
    </lineage>
</organism>
<dbReference type="NCBIfam" id="TIGR00158">
    <property type="entry name" value="L9"/>
    <property type="match status" value="1"/>
</dbReference>
<sequence length="153" mass="16959">MAKRVQLVLNENIRKLGTVGEVVEVAPGYARNYLLPKGLAYHATPGVLKLAERRREEERKRQEALRQEALKQKETIEQVGTLQIARKAGEEDTLFGSVTSSDVAELIQSKAGVEVDRRSIDLPEIRKLGTYSATLKLHAEVVAAVNLEVVAEE</sequence>
<feature type="coiled-coil region" evidence="8">
    <location>
        <begin position="47"/>
        <end position="79"/>
    </location>
</feature>
<keyword evidence="8" id="KW-0175">Coiled coil</keyword>
<dbReference type="PANTHER" id="PTHR21368">
    <property type="entry name" value="50S RIBOSOMAL PROTEIN L9"/>
    <property type="match status" value="1"/>
</dbReference>
<dbReference type="AlphaFoldDB" id="A0ABD4T662"/>
<dbReference type="InterPro" id="IPR009027">
    <property type="entry name" value="Ribosomal_bL9/RNase_H1_N"/>
</dbReference>
<dbReference type="SUPFAM" id="SSF55653">
    <property type="entry name" value="Ribosomal protein L9 C-domain"/>
    <property type="match status" value="1"/>
</dbReference>
<feature type="domain" description="Ribosomal protein L9" evidence="9">
    <location>
        <begin position="17"/>
        <end position="44"/>
    </location>
</feature>
<dbReference type="InterPro" id="IPR020069">
    <property type="entry name" value="Ribosomal_bL9_C"/>
</dbReference>
<evidence type="ECO:0000259" key="9">
    <source>
        <dbReference type="PROSITE" id="PS00651"/>
    </source>
</evidence>
<comment type="caution">
    <text evidence="10">The sequence shown here is derived from an EMBL/GenBank/DDBJ whole genome shotgun (WGS) entry which is preliminary data.</text>
</comment>
<dbReference type="Pfam" id="PF03948">
    <property type="entry name" value="Ribosomal_L9_C"/>
    <property type="match status" value="1"/>
</dbReference>
<proteinExistence type="inferred from homology"/>
<keyword evidence="4 7" id="KW-0689">Ribosomal protein</keyword>
<dbReference type="GO" id="GO:0005840">
    <property type="term" value="C:ribosome"/>
    <property type="evidence" value="ECO:0007669"/>
    <property type="project" value="UniProtKB-KW"/>
</dbReference>
<evidence type="ECO:0000256" key="7">
    <source>
        <dbReference type="HAMAP-Rule" id="MF_00503"/>
    </source>
</evidence>
<dbReference type="InterPro" id="IPR020070">
    <property type="entry name" value="Ribosomal_bL9_N"/>
</dbReference>
<dbReference type="Gene3D" id="3.10.430.100">
    <property type="entry name" value="Ribosomal protein L9, C-terminal domain"/>
    <property type="match status" value="1"/>
</dbReference>
<dbReference type="InterPro" id="IPR036791">
    <property type="entry name" value="Ribosomal_bL9_C_sf"/>
</dbReference>
<evidence type="ECO:0000256" key="4">
    <source>
        <dbReference type="ARBA" id="ARBA00022980"/>
    </source>
</evidence>
<dbReference type="InterPro" id="IPR000244">
    <property type="entry name" value="Ribosomal_bL9"/>
</dbReference>
<evidence type="ECO:0000313" key="10">
    <source>
        <dbReference type="EMBL" id="MCM1983725.1"/>
    </source>
</evidence>
<dbReference type="GO" id="GO:0019843">
    <property type="term" value="F:rRNA binding"/>
    <property type="evidence" value="ECO:0007669"/>
    <property type="project" value="UniProtKB-UniRule"/>
</dbReference>
<dbReference type="Gene3D" id="3.40.5.10">
    <property type="entry name" value="Ribosomal protein L9, N-terminal domain"/>
    <property type="match status" value="1"/>
</dbReference>
<dbReference type="InterPro" id="IPR036935">
    <property type="entry name" value="Ribosomal_bL9_N_sf"/>
</dbReference>
<evidence type="ECO:0000256" key="8">
    <source>
        <dbReference type="SAM" id="Coils"/>
    </source>
</evidence>
<dbReference type="RefSeq" id="WP_166282668.1">
    <property type="nucleotide sequence ID" value="NZ_JTHE03000076.1"/>
</dbReference>
<dbReference type="InterPro" id="IPR020594">
    <property type="entry name" value="Ribosomal_bL9_bac/chp"/>
</dbReference>
<dbReference type="EMBL" id="JTHE03000076">
    <property type="protein sequence ID" value="MCM1983725.1"/>
    <property type="molecule type" value="Genomic_DNA"/>
</dbReference>
<dbReference type="HAMAP" id="MF_00503">
    <property type="entry name" value="Ribosomal_bL9"/>
    <property type="match status" value="1"/>
</dbReference>
<keyword evidence="2 7" id="KW-0699">rRNA-binding</keyword>
<reference evidence="10 11" key="1">
    <citation type="journal article" date="2015" name="Genome Announc.">
        <title>Draft Genome Sequence of Filamentous Marine Cyanobacterium Lyngbya confervoides Strain BDU141951.</title>
        <authorList>
            <person name="Chandrababunaidu M.M."/>
            <person name="Sen D."/>
            <person name="Tripathy S."/>
        </authorList>
    </citation>
    <scope>NUCLEOTIDE SEQUENCE [LARGE SCALE GENOMIC DNA]</scope>
    <source>
        <strain evidence="10 11">BDU141951</strain>
    </source>
</reference>
<evidence type="ECO:0000256" key="6">
    <source>
        <dbReference type="ARBA" id="ARBA00035292"/>
    </source>
</evidence>
<keyword evidence="3 7" id="KW-0694">RNA-binding</keyword>
<keyword evidence="11" id="KW-1185">Reference proteome</keyword>
<name>A0ABD4T662_9CYAN</name>
<evidence type="ECO:0000256" key="1">
    <source>
        <dbReference type="ARBA" id="ARBA00010605"/>
    </source>
</evidence>
<evidence type="ECO:0000256" key="5">
    <source>
        <dbReference type="ARBA" id="ARBA00023274"/>
    </source>
</evidence>
<evidence type="ECO:0000313" key="11">
    <source>
        <dbReference type="Proteomes" id="UP000031561"/>
    </source>
</evidence>
<evidence type="ECO:0000256" key="3">
    <source>
        <dbReference type="ARBA" id="ARBA00022884"/>
    </source>
</evidence>
<dbReference type="GO" id="GO:1990904">
    <property type="term" value="C:ribonucleoprotein complex"/>
    <property type="evidence" value="ECO:0007669"/>
    <property type="project" value="UniProtKB-KW"/>
</dbReference>
<evidence type="ECO:0000256" key="2">
    <source>
        <dbReference type="ARBA" id="ARBA00022730"/>
    </source>
</evidence>
<dbReference type="Proteomes" id="UP000031561">
    <property type="component" value="Unassembled WGS sequence"/>
</dbReference>
<protein>
    <recommendedName>
        <fullName evidence="6 7">Large ribosomal subunit protein bL9</fullName>
    </recommendedName>
</protein>
<gene>
    <name evidence="7 10" type="primary">rplI</name>
    <name evidence="7" type="synonym">rpl9</name>
    <name evidence="10" type="ORF">QQ91_0012945</name>
</gene>
<dbReference type="PROSITE" id="PS00651">
    <property type="entry name" value="RIBOSOMAL_L9"/>
    <property type="match status" value="1"/>
</dbReference>
<comment type="similarity">
    <text evidence="1 7">Belongs to the bacterial ribosomal protein bL9 family.</text>
</comment>
<dbReference type="GO" id="GO:0006412">
    <property type="term" value="P:translation"/>
    <property type="evidence" value="ECO:0007669"/>
    <property type="project" value="UniProtKB-UniRule"/>
</dbReference>
<dbReference type="Pfam" id="PF01281">
    <property type="entry name" value="Ribosomal_L9_N"/>
    <property type="match status" value="1"/>
</dbReference>
<accession>A0ABD4T662</accession>
<dbReference type="SUPFAM" id="SSF55658">
    <property type="entry name" value="L9 N-domain-like"/>
    <property type="match status" value="1"/>
</dbReference>
<comment type="function">
    <text evidence="7">Binds to the 23S rRNA.</text>
</comment>
<keyword evidence="5 7" id="KW-0687">Ribonucleoprotein</keyword>